<dbReference type="InterPro" id="IPR036249">
    <property type="entry name" value="Thioredoxin-like_sf"/>
</dbReference>
<dbReference type="GeneID" id="19461205"/>
<dbReference type="EMBL" id="KE145371">
    <property type="protein sequence ID" value="EPE26235.1"/>
    <property type="molecule type" value="Genomic_DNA"/>
</dbReference>
<feature type="compositionally biased region" description="Basic and acidic residues" evidence="1">
    <location>
        <begin position="154"/>
        <end position="168"/>
    </location>
</feature>
<dbReference type="InterPro" id="IPR013766">
    <property type="entry name" value="Thioredoxin_domain"/>
</dbReference>
<dbReference type="KEGG" id="glz:GLAREA_02147"/>
<evidence type="ECO:0000313" key="4">
    <source>
        <dbReference type="Proteomes" id="UP000016922"/>
    </source>
</evidence>
<protein>
    <submittedName>
        <fullName evidence="3">Thioredoxin-like protein</fullName>
    </submittedName>
</protein>
<gene>
    <name evidence="3" type="ORF">GLAREA_02147</name>
</gene>
<dbReference type="Proteomes" id="UP000016922">
    <property type="component" value="Unassembled WGS sequence"/>
</dbReference>
<dbReference type="SUPFAM" id="SSF52833">
    <property type="entry name" value="Thioredoxin-like"/>
    <property type="match status" value="1"/>
</dbReference>
<accession>S3CKG7</accession>
<evidence type="ECO:0000313" key="3">
    <source>
        <dbReference type="EMBL" id="EPE26235.1"/>
    </source>
</evidence>
<dbReference type="HOGENOM" id="CLU_927653_0_0_1"/>
<dbReference type="Gene3D" id="3.40.30.10">
    <property type="entry name" value="Glutaredoxin"/>
    <property type="match status" value="1"/>
</dbReference>
<evidence type="ECO:0000259" key="2">
    <source>
        <dbReference type="Pfam" id="PF00085"/>
    </source>
</evidence>
<feature type="region of interest" description="Disordered" evidence="1">
    <location>
        <begin position="148"/>
        <end position="178"/>
    </location>
</feature>
<name>S3CKG7_GLAL2</name>
<dbReference type="Pfam" id="PF00085">
    <property type="entry name" value="Thioredoxin"/>
    <property type="match status" value="1"/>
</dbReference>
<dbReference type="RefSeq" id="XP_008087554.1">
    <property type="nucleotide sequence ID" value="XM_008089363.1"/>
</dbReference>
<dbReference type="CDD" id="cd02947">
    <property type="entry name" value="TRX_family"/>
    <property type="match status" value="1"/>
</dbReference>
<keyword evidence="4" id="KW-1185">Reference proteome</keyword>
<sequence length="300" mass="34215">MSQNEPPAWMSAAARKEWAETYARLEAAGALGDEEYESEYEEKPQRSRHADTFEKDLTTYEIVVSLYLDKTSDVSNEYLREVEEVVNNCGAPVKTYRWDVNHHKGFFEYHDQPSVPSVRIYAGGELSGESKDDVRKFKRHLTAAAVPYAHANRGPRDSSSRGSPSRESDSEEDPDMAKAAAARAQFDRVIASSDLVVVFFYRLHNKNTDIMMPAFNEAKNKCPTPAKFLQYEVDRDNDMFNHCEVDHAPHFQFYVKGKKQPDVDFRFVDEFYDAMSLHAGGGVYGEHANDLDSNPFKTPW</sequence>
<feature type="domain" description="Thioredoxin" evidence="2">
    <location>
        <begin position="182"/>
        <end position="262"/>
    </location>
</feature>
<dbReference type="AlphaFoldDB" id="S3CKG7"/>
<reference evidence="3 4" key="1">
    <citation type="journal article" date="2013" name="BMC Genomics">
        <title>Genomics-driven discovery of the pneumocandin biosynthetic gene cluster in the fungus Glarea lozoyensis.</title>
        <authorList>
            <person name="Chen L."/>
            <person name="Yue Q."/>
            <person name="Zhang X."/>
            <person name="Xiang M."/>
            <person name="Wang C."/>
            <person name="Li S."/>
            <person name="Che Y."/>
            <person name="Ortiz-Lopez F.J."/>
            <person name="Bills G.F."/>
            <person name="Liu X."/>
            <person name="An Z."/>
        </authorList>
    </citation>
    <scope>NUCLEOTIDE SEQUENCE [LARGE SCALE GENOMIC DNA]</scope>
    <source>
        <strain evidence="4">ATCC 20868 / MF5171</strain>
    </source>
</reference>
<proteinExistence type="predicted"/>
<organism evidence="3 4">
    <name type="scientific">Glarea lozoyensis (strain ATCC 20868 / MF5171)</name>
    <dbReference type="NCBI Taxonomy" id="1116229"/>
    <lineage>
        <taxon>Eukaryota</taxon>
        <taxon>Fungi</taxon>
        <taxon>Dikarya</taxon>
        <taxon>Ascomycota</taxon>
        <taxon>Pezizomycotina</taxon>
        <taxon>Leotiomycetes</taxon>
        <taxon>Helotiales</taxon>
        <taxon>Helotiaceae</taxon>
        <taxon>Glarea</taxon>
    </lineage>
</organism>
<evidence type="ECO:0000256" key="1">
    <source>
        <dbReference type="SAM" id="MobiDB-lite"/>
    </source>
</evidence>